<dbReference type="GO" id="GO:0046872">
    <property type="term" value="F:metal ion binding"/>
    <property type="evidence" value="ECO:0007669"/>
    <property type="project" value="UniProtKB-KW"/>
</dbReference>
<dbReference type="Proteomes" id="UP000184510">
    <property type="component" value="Unassembled WGS sequence"/>
</dbReference>
<name>A0A1M6JAZ9_9BACT</name>
<evidence type="ECO:0000256" key="4">
    <source>
        <dbReference type="ARBA" id="ARBA00022837"/>
    </source>
</evidence>
<evidence type="ECO:0000256" key="1">
    <source>
        <dbReference type="ARBA" id="ARBA00008779"/>
    </source>
</evidence>
<evidence type="ECO:0000256" key="3">
    <source>
        <dbReference type="ARBA" id="ARBA00022801"/>
    </source>
</evidence>
<dbReference type="CDD" id="cd16144">
    <property type="entry name" value="ARS_like"/>
    <property type="match status" value="1"/>
</dbReference>
<proteinExistence type="inferred from homology"/>
<dbReference type="InterPro" id="IPR017850">
    <property type="entry name" value="Alkaline_phosphatase_core_sf"/>
</dbReference>
<sequence>MAAVISLNLGSATAESKKPNFLIILADDLGSGDLSCTGSTQIKTPHIDSIAAGGALCTQGYTAAPVCAPSRCGLMTGKSPAMIGNDMNLGPNLDGMDPEFHGLNVKEKTMADRLKALGYTTAVVGKWHLGEKEQFQPAQRGFDIFHGFLSGGRDYFAQNKGNGGAREIQSTLGEVPEVTYLTDDLTDAGIKIIEQCKDEPFFLFMSYNAPHTPMQATKEDLALYEHIENKKRRTYCAMVHGLDRGVGRLLESLKENGVDQNTLVVFMSDNGGASSNSSCNAPLRAAKGTLLEGGVRTPFLVSWPGVITPGTIVDSPVSALDWMPTFIHAAGGSVSEKDGLDGLDLAGVLSGKVKEPAPRDLYWRFHGVNMMRSGDLKIIDRANALPWVFDLSKDPGEQNDLFKARLEEADSLKRKLGDWVLEVPHPLYWEGDNWAKIQAKAYEKSEAAKQPADHAPSAHQ</sequence>
<dbReference type="PANTHER" id="PTHR42693:SF53">
    <property type="entry name" value="ENDO-4-O-SULFATASE"/>
    <property type="match status" value="1"/>
</dbReference>
<dbReference type="EMBL" id="FQYR01000003">
    <property type="protein sequence ID" value="SHJ43850.1"/>
    <property type="molecule type" value="Genomic_DNA"/>
</dbReference>
<dbReference type="Pfam" id="PF00884">
    <property type="entry name" value="Sulfatase"/>
    <property type="match status" value="1"/>
</dbReference>
<dbReference type="InterPro" id="IPR000917">
    <property type="entry name" value="Sulfatase_N"/>
</dbReference>
<dbReference type="Gene3D" id="3.40.720.10">
    <property type="entry name" value="Alkaline Phosphatase, subunit A"/>
    <property type="match status" value="1"/>
</dbReference>
<gene>
    <name evidence="6" type="ORF">SAMN02745181_2064</name>
</gene>
<dbReference type="Gene3D" id="3.30.1120.10">
    <property type="match status" value="1"/>
</dbReference>
<comment type="similarity">
    <text evidence="1">Belongs to the sulfatase family.</text>
</comment>
<dbReference type="SUPFAM" id="SSF53649">
    <property type="entry name" value="Alkaline phosphatase-like"/>
    <property type="match status" value="1"/>
</dbReference>
<organism evidence="6 7">
    <name type="scientific">Rubritalea squalenifaciens DSM 18772</name>
    <dbReference type="NCBI Taxonomy" id="1123071"/>
    <lineage>
        <taxon>Bacteria</taxon>
        <taxon>Pseudomonadati</taxon>
        <taxon>Verrucomicrobiota</taxon>
        <taxon>Verrucomicrobiia</taxon>
        <taxon>Verrucomicrobiales</taxon>
        <taxon>Rubritaleaceae</taxon>
        <taxon>Rubritalea</taxon>
    </lineage>
</organism>
<reference evidence="6 7" key="1">
    <citation type="submission" date="2016-11" db="EMBL/GenBank/DDBJ databases">
        <authorList>
            <person name="Jaros S."/>
            <person name="Januszkiewicz K."/>
            <person name="Wedrychowicz H."/>
        </authorList>
    </citation>
    <scope>NUCLEOTIDE SEQUENCE [LARGE SCALE GENOMIC DNA]</scope>
    <source>
        <strain evidence="6 7">DSM 18772</strain>
    </source>
</reference>
<keyword evidence="7" id="KW-1185">Reference proteome</keyword>
<dbReference type="AlphaFoldDB" id="A0A1M6JAZ9"/>
<feature type="domain" description="Sulfatase N-terminal" evidence="5">
    <location>
        <begin position="19"/>
        <end position="331"/>
    </location>
</feature>
<dbReference type="InterPro" id="IPR024607">
    <property type="entry name" value="Sulfatase_CS"/>
</dbReference>
<dbReference type="PROSITE" id="PS00523">
    <property type="entry name" value="SULFATASE_1"/>
    <property type="match status" value="1"/>
</dbReference>
<evidence type="ECO:0000256" key="2">
    <source>
        <dbReference type="ARBA" id="ARBA00022723"/>
    </source>
</evidence>
<evidence type="ECO:0000313" key="7">
    <source>
        <dbReference type="Proteomes" id="UP000184510"/>
    </source>
</evidence>
<dbReference type="STRING" id="1123071.SAMN02745181_2064"/>
<dbReference type="InterPro" id="IPR050738">
    <property type="entry name" value="Sulfatase"/>
</dbReference>
<dbReference type="PANTHER" id="PTHR42693">
    <property type="entry name" value="ARYLSULFATASE FAMILY MEMBER"/>
    <property type="match status" value="1"/>
</dbReference>
<protein>
    <submittedName>
        <fullName evidence="6">Arylsulfatase B</fullName>
    </submittedName>
</protein>
<keyword evidence="4" id="KW-0106">Calcium</keyword>
<keyword evidence="3" id="KW-0378">Hydrolase</keyword>
<dbReference type="InParanoid" id="A0A1M6JAZ9"/>
<evidence type="ECO:0000259" key="5">
    <source>
        <dbReference type="Pfam" id="PF00884"/>
    </source>
</evidence>
<keyword evidence="2" id="KW-0479">Metal-binding</keyword>
<accession>A0A1M6JAZ9</accession>
<dbReference type="FunCoup" id="A0A1M6JAZ9">
    <property type="interactions" value="58"/>
</dbReference>
<dbReference type="GO" id="GO:0004065">
    <property type="term" value="F:arylsulfatase activity"/>
    <property type="evidence" value="ECO:0007669"/>
    <property type="project" value="TreeGrafter"/>
</dbReference>
<evidence type="ECO:0000313" key="6">
    <source>
        <dbReference type="EMBL" id="SHJ43850.1"/>
    </source>
</evidence>
<dbReference type="PROSITE" id="PS00149">
    <property type="entry name" value="SULFATASE_2"/>
    <property type="match status" value="1"/>
</dbReference>